<dbReference type="PROSITE" id="PS00830">
    <property type="entry name" value="GREAB_2"/>
    <property type="match status" value="1"/>
</dbReference>
<evidence type="ECO:0000259" key="1">
    <source>
        <dbReference type="Pfam" id="PF01272"/>
    </source>
</evidence>
<dbReference type="Proteomes" id="UP000579647">
    <property type="component" value="Unassembled WGS sequence"/>
</dbReference>
<keyword evidence="2" id="KW-0648">Protein biosynthesis</keyword>
<dbReference type="Gene3D" id="3.10.50.30">
    <property type="entry name" value="Transcription elongation factor, GreA/GreB, C-terminal domain"/>
    <property type="match status" value="1"/>
</dbReference>
<accession>A0A840WP17</accession>
<dbReference type="Pfam" id="PF01272">
    <property type="entry name" value="GreA_GreB"/>
    <property type="match status" value="1"/>
</dbReference>
<dbReference type="SUPFAM" id="SSF54534">
    <property type="entry name" value="FKBP-like"/>
    <property type="match status" value="1"/>
</dbReference>
<dbReference type="GO" id="GO:0003677">
    <property type="term" value="F:DNA binding"/>
    <property type="evidence" value="ECO:0007669"/>
    <property type="project" value="InterPro"/>
</dbReference>
<gene>
    <name evidence="2" type="ORF">HNR07_004484</name>
</gene>
<dbReference type="RefSeq" id="WP_184366621.1">
    <property type="nucleotide sequence ID" value="NZ_BAAAKM010000007.1"/>
</dbReference>
<comment type="caution">
    <text evidence="2">The sequence shown here is derived from an EMBL/GenBank/DDBJ whole genome shotgun (WGS) entry which is preliminary data.</text>
</comment>
<dbReference type="InterPro" id="IPR001437">
    <property type="entry name" value="Tscrpt_elong_fac_GreA/B_C"/>
</dbReference>
<dbReference type="GO" id="GO:0032784">
    <property type="term" value="P:regulation of DNA-templated transcription elongation"/>
    <property type="evidence" value="ECO:0007669"/>
    <property type="project" value="InterPro"/>
</dbReference>
<dbReference type="GO" id="GO:0003746">
    <property type="term" value="F:translation elongation factor activity"/>
    <property type="evidence" value="ECO:0007669"/>
    <property type="project" value="UniProtKB-KW"/>
</dbReference>
<evidence type="ECO:0000313" key="3">
    <source>
        <dbReference type="Proteomes" id="UP000579647"/>
    </source>
</evidence>
<dbReference type="AlphaFoldDB" id="A0A840WP17"/>
<organism evidence="2 3">
    <name type="scientific">Nocardiopsis metallicus</name>
    <dbReference type="NCBI Taxonomy" id="179819"/>
    <lineage>
        <taxon>Bacteria</taxon>
        <taxon>Bacillati</taxon>
        <taxon>Actinomycetota</taxon>
        <taxon>Actinomycetes</taxon>
        <taxon>Streptosporangiales</taxon>
        <taxon>Nocardiopsidaceae</taxon>
        <taxon>Nocardiopsis</taxon>
    </lineage>
</organism>
<name>A0A840WP17_9ACTN</name>
<sequence length="153" mass="16413">MTNRTWLTPGTHERLTAELAVLTGTADAETREAHAFPVIEDKDAREARVNRIQEILKDAVIGEAPPDDGVAEPGMVVTVRYGADPDPETFLLGVRDRADADEIPVCSPESPLGQALIGAAQGEERTYKAPSGRILTVRLVRAVPYGSEAAEVP</sequence>
<feature type="domain" description="Transcription elongation factor GreA/GreB C-terminal" evidence="1">
    <location>
        <begin position="68"/>
        <end position="137"/>
    </location>
</feature>
<protein>
    <submittedName>
        <fullName evidence="2">Transcription elongation factor GreA</fullName>
    </submittedName>
</protein>
<keyword evidence="2" id="KW-0251">Elongation factor</keyword>
<dbReference type="InterPro" id="IPR036953">
    <property type="entry name" value="GreA/GreB_C_sf"/>
</dbReference>
<dbReference type="EMBL" id="JACHDO010000001">
    <property type="protein sequence ID" value="MBB5493347.1"/>
    <property type="molecule type" value="Genomic_DNA"/>
</dbReference>
<evidence type="ECO:0000313" key="2">
    <source>
        <dbReference type="EMBL" id="MBB5493347.1"/>
    </source>
</evidence>
<proteinExistence type="predicted"/>
<reference evidence="2 3" key="1">
    <citation type="submission" date="2020-08" db="EMBL/GenBank/DDBJ databases">
        <title>Sequencing the genomes of 1000 actinobacteria strains.</title>
        <authorList>
            <person name="Klenk H.-P."/>
        </authorList>
    </citation>
    <scope>NUCLEOTIDE SEQUENCE [LARGE SCALE GENOMIC DNA]</scope>
    <source>
        <strain evidence="2 3">DSM 44598</strain>
    </source>
</reference>
<keyword evidence="3" id="KW-1185">Reference proteome</keyword>
<dbReference type="InterPro" id="IPR018151">
    <property type="entry name" value="TF_GreA/GreB_CS"/>
</dbReference>